<dbReference type="EMBL" id="CP036279">
    <property type="protein sequence ID" value="QDU61858.1"/>
    <property type="molecule type" value="Genomic_DNA"/>
</dbReference>
<keyword evidence="1" id="KW-0472">Membrane</keyword>
<proteinExistence type="predicted"/>
<dbReference type="RefSeq" id="WP_145258399.1">
    <property type="nucleotide sequence ID" value="NZ_CP036279.1"/>
</dbReference>
<keyword evidence="3" id="KW-1185">Reference proteome</keyword>
<feature type="transmembrane region" description="Helical" evidence="1">
    <location>
        <begin position="151"/>
        <end position="172"/>
    </location>
</feature>
<feature type="transmembrane region" description="Helical" evidence="1">
    <location>
        <begin position="121"/>
        <end position="139"/>
    </location>
</feature>
<protein>
    <submittedName>
        <fullName evidence="2">Uncharacterized protein</fullName>
    </submittedName>
</protein>
<dbReference type="AlphaFoldDB" id="A0A518B4F7"/>
<feature type="transmembrane region" description="Helical" evidence="1">
    <location>
        <begin position="227"/>
        <end position="245"/>
    </location>
</feature>
<accession>A0A518B4F7</accession>
<evidence type="ECO:0000256" key="1">
    <source>
        <dbReference type="SAM" id="Phobius"/>
    </source>
</evidence>
<keyword evidence="1" id="KW-1133">Transmembrane helix</keyword>
<feature type="transmembrane region" description="Helical" evidence="1">
    <location>
        <begin position="192"/>
        <end position="215"/>
    </location>
</feature>
<organism evidence="2 3">
    <name type="scientific">Kolteria novifilia</name>
    <dbReference type="NCBI Taxonomy" id="2527975"/>
    <lineage>
        <taxon>Bacteria</taxon>
        <taxon>Pseudomonadati</taxon>
        <taxon>Planctomycetota</taxon>
        <taxon>Planctomycetia</taxon>
        <taxon>Kolteriales</taxon>
        <taxon>Kolteriaceae</taxon>
        <taxon>Kolteria</taxon>
    </lineage>
</organism>
<keyword evidence="1" id="KW-0812">Transmembrane</keyword>
<gene>
    <name evidence="2" type="ORF">Pan216_27230</name>
</gene>
<evidence type="ECO:0000313" key="2">
    <source>
        <dbReference type="EMBL" id="QDU61858.1"/>
    </source>
</evidence>
<evidence type="ECO:0000313" key="3">
    <source>
        <dbReference type="Proteomes" id="UP000317093"/>
    </source>
</evidence>
<feature type="transmembrane region" description="Helical" evidence="1">
    <location>
        <begin position="29"/>
        <end position="47"/>
    </location>
</feature>
<reference evidence="2 3" key="1">
    <citation type="submission" date="2019-02" db="EMBL/GenBank/DDBJ databases">
        <title>Deep-cultivation of Planctomycetes and their phenomic and genomic characterization uncovers novel biology.</title>
        <authorList>
            <person name="Wiegand S."/>
            <person name="Jogler M."/>
            <person name="Boedeker C."/>
            <person name="Pinto D."/>
            <person name="Vollmers J."/>
            <person name="Rivas-Marin E."/>
            <person name="Kohn T."/>
            <person name="Peeters S.H."/>
            <person name="Heuer A."/>
            <person name="Rast P."/>
            <person name="Oberbeckmann S."/>
            <person name="Bunk B."/>
            <person name="Jeske O."/>
            <person name="Meyerdierks A."/>
            <person name="Storesund J.E."/>
            <person name="Kallscheuer N."/>
            <person name="Luecker S."/>
            <person name="Lage O.M."/>
            <person name="Pohl T."/>
            <person name="Merkel B.J."/>
            <person name="Hornburger P."/>
            <person name="Mueller R.-W."/>
            <person name="Bruemmer F."/>
            <person name="Labrenz M."/>
            <person name="Spormann A.M."/>
            <person name="Op den Camp H."/>
            <person name="Overmann J."/>
            <person name="Amann R."/>
            <person name="Jetten M.S.M."/>
            <person name="Mascher T."/>
            <person name="Medema M.H."/>
            <person name="Devos D.P."/>
            <person name="Kaster A.-K."/>
            <person name="Ovreas L."/>
            <person name="Rohde M."/>
            <person name="Galperin M.Y."/>
            <person name="Jogler C."/>
        </authorList>
    </citation>
    <scope>NUCLEOTIDE SEQUENCE [LARGE SCALE GENOMIC DNA]</scope>
    <source>
        <strain evidence="2 3">Pan216</strain>
    </source>
</reference>
<name>A0A518B4F7_9BACT</name>
<dbReference type="OrthoDB" id="280822at2"/>
<sequence>MELSLFAVSLAAGLAWTLPLLPTTDVHPGFFRTSWLVCLGLLVLSFLSGWNDSSMVRSTLIVVGAVGCYLCFFLWALERIGAARNLGLAMGVLLIGVLVEQTLAGAHSWAALEVANALTGAWLMGACLGAMLLGHDYLTAPWMSLTPLRRLILSIFFAASLRSLSSLTGLLLSNQFGPASDVAPLASGSWWFYVSLRLIVGLLAPLVLSVMAWQVLKYKHTQAATGILYVAVIVTMIGEVSAIALNRLAGVPV</sequence>
<feature type="transmembrane region" description="Helical" evidence="1">
    <location>
        <begin position="59"/>
        <end position="77"/>
    </location>
</feature>
<dbReference type="Proteomes" id="UP000317093">
    <property type="component" value="Chromosome"/>
</dbReference>
<dbReference type="KEGG" id="knv:Pan216_27230"/>